<dbReference type="eggNOG" id="KOG4701">
    <property type="taxonomic scope" value="Eukaryota"/>
</dbReference>
<evidence type="ECO:0000256" key="1">
    <source>
        <dbReference type="ARBA" id="ARBA00000822"/>
    </source>
</evidence>
<dbReference type="SUPFAM" id="SSF51445">
    <property type="entry name" value="(Trans)glycosidases"/>
    <property type="match status" value="1"/>
</dbReference>
<comment type="subcellular location">
    <subcellularLocation>
        <location evidence="2">Secreted</location>
    </subcellularLocation>
</comment>
<keyword evidence="12" id="KW-0624">Polysaccharide degradation</keyword>
<dbReference type="FunCoup" id="A3LZP5">
    <property type="interactions" value="174"/>
</dbReference>
<keyword evidence="5" id="KW-0147">Chitin-binding</keyword>
<dbReference type="GeneID" id="4841026"/>
<dbReference type="RefSeq" id="XP_001386607.2">
    <property type="nucleotide sequence ID" value="XM_001386570.1"/>
</dbReference>
<evidence type="ECO:0000256" key="11">
    <source>
        <dbReference type="ARBA" id="ARBA00023295"/>
    </source>
</evidence>
<dbReference type="GO" id="GO:0005576">
    <property type="term" value="C:extracellular region"/>
    <property type="evidence" value="ECO:0007669"/>
    <property type="project" value="UniProtKB-SubCell"/>
</dbReference>
<sequence length="313" mass="33741">MYYRIFLTLFIVLRIATAFDASSSTNVAAYWGQNAAGSQTTLGSYCQSNDVDIIILSFLNDFPDLGLNFANMCSETFSSGLLHCSQIGEDIKYCQSQGKKILLSLGGATGNYGLASDTEGEALATTLWNKFGGGSDSERPFDDAVVDGFDFDIENKQQTGYPALGNSLRQYFSQDSSKTYYLSAAPQCPYPDESVGDLLSQVDIDFAFIQFYNNYCSLDKTFNWDTWADFAASTSPNKNIKLYLGLAGSPSSAGSGYVDINTVQAILPTIQSSSAFGGISVWDISSSIANNDFLQQLKSALGSVPARAPTSDS</sequence>
<dbReference type="InterPro" id="IPR017853">
    <property type="entry name" value="GH"/>
</dbReference>
<accession>A3LZP5</accession>
<evidence type="ECO:0000256" key="13">
    <source>
        <dbReference type="RuleBase" id="RU000489"/>
    </source>
</evidence>
<dbReference type="InParanoid" id="A3LZP5"/>
<evidence type="ECO:0000256" key="14">
    <source>
        <dbReference type="RuleBase" id="RU004453"/>
    </source>
</evidence>
<keyword evidence="7 13" id="KW-0378">Hydrolase</keyword>
<gene>
    <name evidence="17" type="primary">CHT1</name>
    <name evidence="17" type="ORF">PICST_91537</name>
</gene>
<dbReference type="AlphaFoldDB" id="A3LZP5"/>
<evidence type="ECO:0000256" key="15">
    <source>
        <dbReference type="SAM" id="SignalP"/>
    </source>
</evidence>
<comment type="catalytic activity">
    <reaction evidence="1">
        <text>Random endo-hydrolysis of N-acetyl-beta-D-glucosaminide (1-&gt;4)-beta-linkages in chitin and chitodextrins.</text>
        <dbReference type="EC" id="3.2.1.14"/>
    </reaction>
</comment>
<dbReference type="Proteomes" id="UP000002258">
    <property type="component" value="Chromosome 8"/>
</dbReference>
<dbReference type="GO" id="GO:0006032">
    <property type="term" value="P:chitin catabolic process"/>
    <property type="evidence" value="ECO:0007669"/>
    <property type="project" value="UniProtKB-KW"/>
</dbReference>
<evidence type="ECO:0000313" key="17">
    <source>
        <dbReference type="EMBL" id="ABN68578.2"/>
    </source>
</evidence>
<evidence type="ECO:0000256" key="9">
    <source>
        <dbReference type="ARBA" id="ARBA00023180"/>
    </source>
</evidence>
<feature type="chain" id="PRO_5002655754" description="chitinase" evidence="15">
    <location>
        <begin position="19"/>
        <end position="313"/>
    </location>
</feature>
<dbReference type="Pfam" id="PF00704">
    <property type="entry name" value="Glyco_hydro_18"/>
    <property type="match status" value="1"/>
</dbReference>
<dbReference type="InterPro" id="IPR045321">
    <property type="entry name" value="Cts1-like"/>
</dbReference>
<dbReference type="PANTHER" id="PTHR45708">
    <property type="entry name" value="ENDOCHITINASE"/>
    <property type="match status" value="1"/>
</dbReference>
<protein>
    <recommendedName>
        <fullName evidence="3">chitinase</fullName>
        <ecNumber evidence="3">3.2.1.14</ecNumber>
    </recommendedName>
</protein>
<evidence type="ECO:0000256" key="7">
    <source>
        <dbReference type="ARBA" id="ARBA00022801"/>
    </source>
</evidence>
<dbReference type="GO" id="GO:0008843">
    <property type="term" value="F:endochitinase activity"/>
    <property type="evidence" value="ECO:0007669"/>
    <property type="project" value="UniProtKB-EC"/>
</dbReference>
<comment type="similarity">
    <text evidence="14">Belongs to the glycosyl hydrolase 18 family.</text>
</comment>
<dbReference type="GO" id="GO:0008061">
    <property type="term" value="F:chitin binding"/>
    <property type="evidence" value="ECO:0007669"/>
    <property type="project" value="UniProtKB-KW"/>
</dbReference>
<dbReference type="KEGG" id="pic:PICST_91537"/>
<dbReference type="FunFam" id="3.20.20.80:FF:000125">
    <property type="entry name" value="CTS1p Endochitinase"/>
    <property type="match status" value="1"/>
</dbReference>
<keyword evidence="10" id="KW-0119">Carbohydrate metabolism</keyword>
<dbReference type="InterPro" id="IPR001579">
    <property type="entry name" value="Glyco_hydro_18_chit_AS"/>
</dbReference>
<evidence type="ECO:0000256" key="10">
    <source>
        <dbReference type="ARBA" id="ARBA00023277"/>
    </source>
</evidence>
<dbReference type="GO" id="GO:0000272">
    <property type="term" value="P:polysaccharide catabolic process"/>
    <property type="evidence" value="ECO:0007669"/>
    <property type="project" value="UniProtKB-KW"/>
</dbReference>
<name>A3LZP5_PICST</name>
<feature type="non-terminal residue" evidence="17">
    <location>
        <position position="313"/>
    </location>
</feature>
<evidence type="ECO:0000259" key="16">
    <source>
        <dbReference type="PROSITE" id="PS51910"/>
    </source>
</evidence>
<dbReference type="STRING" id="322104.A3LZP5"/>
<dbReference type="PROSITE" id="PS51910">
    <property type="entry name" value="GH18_2"/>
    <property type="match status" value="1"/>
</dbReference>
<feature type="signal peptide" evidence="15">
    <location>
        <begin position="1"/>
        <end position="18"/>
    </location>
</feature>
<evidence type="ECO:0000256" key="6">
    <source>
        <dbReference type="ARBA" id="ARBA00022729"/>
    </source>
</evidence>
<keyword evidence="9" id="KW-0325">Glycoprotein</keyword>
<feature type="domain" description="GH18" evidence="16">
    <location>
        <begin position="25"/>
        <end position="304"/>
    </location>
</feature>
<keyword evidence="11 13" id="KW-0326">Glycosidase</keyword>
<dbReference type="EC" id="3.2.1.14" evidence="3"/>
<proteinExistence type="inferred from homology"/>
<evidence type="ECO:0000256" key="8">
    <source>
        <dbReference type="ARBA" id="ARBA00023024"/>
    </source>
</evidence>
<dbReference type="Gene3D" id="3.20.20.80">
    <property type="entry name" value="Glycosidases"/>
    <property type="match status" value="1"/>
</dbReference>
<reference evidence="17 18" key="1">
    <citation type="journal article" date="2007" name="Nat. Biotechnol.">
        <title>Genome sequence of the lignocellulose-bioconverting and xylose-fermenting yeast Pichia stipitis.</title>
        <authorList>
            <person name="Jeffries T.W."/>
            <person name="Grigoriev I.V."/>
            <person name="Grimwood J."/>
            <person name="Laplaza J.M."/>
            <person name="Aerts A."/>
            <person name="Salamov A."/>
            <person name="Schmutz J."/>
            <person name="Lindquist E."/>
            <person name="Dehal P."/>
            <person name="Shapiro H."/>
            <person name="Jin Y.S."/>
            <person name="Passoth V."/>
            <person name="Richardson P.M."/>
        </authorList>
    </citation>
    <scope>NUCLEOTIDE SEQUENCE [LARGE SCALE GENOMIC DNA]</scope>
    <source>
        <strain evidence="18">ATCC 58785 / CBS 6054 / NBRC 10063 / NRRL Y-11545</strain>
    </source>
</reference>
<keyword evidence="6 15" id="KW-0732">Signal</keyword>
<evidence type="ECO:0000256" key="2">
    <source>
        <dbReference type="ARBA" id="ARBA00004613"/>
    </source>
</evidence>
<dbReference type="PROSITE" id="PS01095">
    <property type="entry name" value="GH18_1"/>
    <property type="match status" value="1"/>
</dbReference>
<keyword evidence="8" id="KW-0146">Chitin degradation</keyword>
<evidence type="ECO:0000256" key="3">
    <source>
        <dbReference type="ARBA" id="ARBA00012729"/>
    </source>
</evidence>
<dbReference type="OrthoDB" id="6020543at2759"/>
<evidence type="ECO:0000256" key="4">
    <source>
        <dbReference type="ARBA" id="ARBA00022525"/>
    </source>
</evidence>
<dbReference type="PANTHER" id="PTHR45708:SF49">
    <property type="entry name" value="ENDOCHITINASE"/>
    <property type="match status" value="1"/>
</dbReference>
<evidence type="ECO:0000256" key="12">
    <source>
        <dbReference type="ARBA" id="ARBA00023326"/>
    </source>
</evidence>
<dbReference type="EMBL" id="CP000502">
    <property type="protein sequence ID" value="ABN68578.2"/>
    <property type="molecule type" value="Genomic_DNA"/>
</dbReference>
<dbReference type="HOGENOM" id="CLU_007818_1_0_1"/>
<keyword evidence="4" id="KW-0964">Secreted</keyword>
<dbReference type="CDD" id="cd02877">
    <property type="entry name" value="GH18_hevamine_XipI_class_III"/>
    <property type="match status" value="1"/>
</dbReference>
<dbReference type="InterPro" id="IPR050542">
    <property type="entry name" value="Glycosyl_Hydrlase18_Chitinase"/>
</dbReference>
<dbReference type="InterPro" id="IPR001223">
    <property type="entry name" value="Glyco_hydro18_cat"/>
</dbReference>
<organism evidence="17 18">
    <name type="scientific">Scheffersomyces stipitis (strain ATCC 58785 / CBS 6054 / NBRC 10063 / NRRL Y-11545)</name>
    <name type="common">Yeast</name>
    <name type="synonym">Pichia stipitis</name>
    <dbReference type="NCBI Taxonomy" id="322104"/>
    <lineage>
        <taxon>Eukaryota</taxon>
        <taxon>Fungi</taxon>
        <taxon>Dikarya</taxon>
        <taxon>Ascomycota</taxon>
        <taxon>Saccharomycotina</taxon>
        <taxon>Pichiomycetes</taxon>
        <taxon>Debaryomycetaceae</taxon>
        <taxon>Scheffersomyces</taxon>
    </lineage>
</organism>
<evidence type="ECO:0000313" key="18">
    <source>
        <dbReference type="Proteomes" id="UP000002258"/>
    </source>
</evidence>
<keyword evidence="18" id="KW-1185">Reference proteome</keyword>
<evidence type="ECO:0000256" key="5">
    <source>
        <dbReference type="ARBA" id="ARBA00022669"/>
    </source>
</evidence>
<dbReference type="OMA" id="SYYCQNA"/>